<dbReference type="GO" id="GO:0005886">
    <property type="term" value="C:plasma membrane"/>
    <property type="evidence" value="ECO:0007669"/>
    <property type="project" value="TreeGrafter"/>
</dbReference>
<feature type="transmembrane region" description="Helical" evidence="1">
    <location>
        <begin position="264"/>
        <end position="288"/>
    </location>
</feature>
<evidence type="ECO:0008006" key="4">
    <source>
        <dbReference type="Google" id="ProtNLM"/>
    </source>
</evidence>
<feature type="transmembrane region" description="Helical" evidence="1">
    <location>
        <begin position="433"/>
        <end position="459"/>
    </location>
</feature>
<accession>A0A8J3QAB1</accession>
<feature type="transmembrane region" description="Helical" evidence="1">
    <location>
        <begin position="407"/>
        <end position="427"/>
    </location>
</feature>
<keyword evidence="1" id="KW-0472">Membrane</keyword>
<sequence length="890" mass="92447">MRAWAAAIRIARREALKSKGRSALVLAMIALPVAFLSFAAVSYDMFQLTEAESLDRRLGRADAMLTSVKDLSLDGSKMSWTSPVERPIALTDLASLSEEEILAELPAGSRVIPLGRSSLRVRTSDGVAYLPVHLVDIGDPMTRGMVELRQGRAPSADNEIAVNIAAANDLRLRLGSALRGVDPNGEFVVVGIVEVPDDLSPLAVSTSKILLADAEKPAQWLADTPAPLTIDMAQRLNDHGISAIARGLPEDRSGTNLSTTAEGLAVGFLMSGLVALEVILLAGPAFAVGARRRARDLALIAAAGGAPKHLRRVVLADGVVLGAGGAGIGILLGVGLAVAGRPIVEEALIHTRAGGWRFFPTALVAIAMLAIGTGLLAATVPAFIAARQDVVQVLNGRRGVLRSRRRWIITGLTMVGCGAAVAVLGATGTSESLMLLGIVLAELGLVVLTPGLLGLIARVGRWLPLAPRLALRDTARNRTAAAPAISAIMGAVAGAVAVGVFSIGLEHQQEATYLPYLRPGAFTIHDAAMAGGQPQNWAQVEAAVHRVLPSAQLHIYSVPVCPGQELKGYCDIVVVIPEQQLCPYVYTPRELTPSEVRAARADERCRNSQSASFSGGGWVGGTIVDNGDVLAILFGPGDRELAAARRTLAAGGAVVTDPRMIHDGQVTLATLTGNDPSVNLRPTITVPGFLLSTSTQGMQSVVSPEVAARLGVQVQMLGMAGDNGSVPTMADDSRLQAELADIDLDLYVNAERGPSAFHDPTILILALAAAAIALGAAGIATGLATVDGRADLATLAAVGAAPQMRRRLSVGRAGIIAGLGALLGTIAGMGGAAILIAALNQVYERQWPIRATIPFAVPWQSLAVIVAVPIVAMAGAALFTRAKLPIERRF</sequence>
<reference evidence="2" key="1">
    <citation type="submission" date="2021-01" db="EMBL/GenBank/DDBJ databases">
        <title>Whole genome shotgun sequence of Rhizocola hellebori NBRC 109834.</title>
        <authorList>
            <person name="Komaki H."/>
            <person name="Tamura T."/>
        </authorList>
    </citation>
    <scope>NUCLEOTIDE SEQUENCE</scope>
    <source>
        <strain evidence="2">NBRC 109834</strain>
    </source>
</reference>
<keyword evidence="3" id="KW-1185">Reference proteome</keyword>
<gene>
    <name evidence="2" type="ORF">Rhe02_40730</name>
</gene>
<feature type="transmembrane region" description="Helical" evidence="1">
    <location>
        <begin position="859"/>
        <end position="879"/>
    </location>
</feature>
<name>A0A8J3QAB1_9ACTN</name>
<feature type="transmembrane region" description="Helical" evidence="1">
    <location>
        <begin position="762"/>
        <end position="786"/>
    </location>
</feature>
<comment type="caution">
    <text evidence="2">The sequence shown here is derived from an EMBL/GenBank/DDBJ whole genome shotgun (WGS) entry which is preliminary data.</text>
</comment>
<dbReference type="AlphaFoldDB" id="A0A8J3QAB1"/>
<protein>
    <recommendedName>
        <fullName evidence="4">ABC transporter permease</fullName>
    </recommendedName>
</protein>
<evidence type="ECO:0000313" key="2">
    <source>
        <dbReference type="EMBL" id="GIH06006.1"/>
    </source>
</evidence>
<evidence type="ECO:0000256" key="1">
    <source>
        <dbReference type="SAM" id="Phobius"/>
    </source>
</evidence>
<dbReference type="EMBL" id="BONY01000023">
    <property type="protein sequence ID" value="GIH06006.1"/>
    <property type="molecule type" value="Genomic_DNA"/>
</dbReference>
<dbReference type="GO" id="GO:0022857">
    <property type="term" value="F:transmembrane transporter activity"/>
    <property type="evidence" value="ECO:0007669"/>
    <property type="project" value="TreeGrafter"/>
</dbReference>
<dbReference type="InterPro" id="IPR050250">
    <property type="entry name" value="Macrolide_Exporter_MacB"/>
</dbReference>
<keyword evidence="1" id="KW-0812">Transmembrane</keyword>
<feature type="transmembrane region" description="Helical" evidence="1">
    <location>
        <begin position="480"/>
        <end position="505"/>
    </location>
</feature>
<feature type="transmembrane region" description="Helical" evidence="1">
    <location>
        <begin position="813"/>
        <end position="839"/>
    </location>
</feature>
<dbReference type="PANTHER" id="PTHR30572:SF4">
    <property type="entry name" value="ABC TRANSPORTER PERMEASE YTRF"/>
    <property type="match status" value="1"/>
</dbReference>
<proteinExistence type="predicted"/>
<keyword evidence="1" id="KW-1133">Transmembrane helix</keyword>
<dbReference type="PANTHER" id="PTHR30572">
    <property type="entry name" value="MEMBRANE COMPONENT OF TRANSPORTER-RELATED"/>
    <property type="match status" value="1"/>
</dbReference>
<dbReference type="RefSeq" id="WP_203909829.1">
    <property type="nucleotide sequence ID" value="NZ_BONY01000023.1"/>
</dbReference>
<feature type="transmembrane region" description="Helical" evidence="1">
    <location>
        <begin position="358"/>
        <end position="386"/>
    </location>
</feature>
<evidence type="ECO:0000313" key="3">
    <source>
        <dbReference type="Proteomes" id="UP000612899"/>
    </source>
</evidence>
<dbReference type="Proteomes" id="UP000612899">
    <property type="component" value="Unassembled WGS sequence"/>
</dbReference>
<organism evidence="2 3">
    <name type="scientific">Rhizocola hellebori</name>
    <dbReference type="NCBI Taxonomy" id="1392758"/>
    <lineage>
        <taxon>Bacteria</taxon>
        <taxon>Bacillati</taxon>
        <taxon>Actinomycetota</taxon>
        <taxon>Actinomycetes</taxon>
        <taxon>Micromonosporales</taxon>
        <taxon>Micromonosporaceae</taxon>
        <taxon>Rhizocola</taxon>
    </lineage>
</organism>
<feature type="transmembrane region" description="Helical" evidence="1">
    <location>
        <begin position="318"/>
        <end position="338"/>
    </location>
</feature>